<keyword evidence="1" id="KW-1133">Transmembrane helix</keyword>
<dbReference type="Proteomes" id="UP000195991">
    <property type="component" value="Unassembled WGS sequence"/>
</dbReference>
<dbReference type="Pfam" id="PF06182">
    <property type="entry name" value="ABC2_membrane_6"/>
    <property type="match status" value="1"/>
</dbReference>
<feature type="transmembrane region" description="Helical" evidence="1">
    <location>
        <begin position="53"/>
        <end position="71"/>
    </location>
</feature>
<gene>
    <name evidence="2" type="ORF">BTT61001_02871</name>
</gene>
<proteinExistence type="predicted"/>
<feature type="transmembrane region" description="Helical" evidence="1">
    <location>
        <begin position="138"/>
        <end position="167"/>
    </location>
</feature>
<evidence type="ECO:0000313" key="2">
    <source>
        <dbReference type="EMBL" id="SCC38281.1"/>
    </source>
</evidence>
<sequence>MRKYYSYIKIGIKDQFAHKGDILISLFGLSIAFSLWAMLWASLSNYSNINNEVQLNNMITYTAIVHLLLLMQINNMKIRWEFTERVKSGEIIMEFLHPINLGMRFMCERMGYILPIFVIIFLPVSIFLIYYNTLKISLFSFFIFIIGVLISFIIGFLINFLFCLLMLKFVEAGGAWSILDSIIFLFGGLMVPVWIYPDSLQQIVYILPFQYIYYVPVNLLINYNTMSIEKTLLVGSIWIIILTFLIHILWNNLRKNMVIQGG</sequence>
<feature type="transmembrane region" description="Helical" evidence="1">
    <location>
        <begin position="202"/>
        <end position="220"/>
    </location>
</feature>
<evidence type="ECO:0000256" key="1">
    <source>
        <dbReference type="SAM" id="Phobius"/>
    </source>
</evidence>
<dbReference type="InterPro" id="IPR010390">
    <property type="entry name" value="ABC-2_transporter-like"/>
</dbReference>
<protein>
    <submittedName>
        <fullName evidence="2">ABC-type uncharacterized transport system, permease component</fullName>
    </submittedName>
</protein>
<accession>A0A1C4E432</accession>
<dbReference type="AlphaFoldDB" id="A0A1C4E432"/>
<feature type="transmembrane region" description="Helical" evidence="1">
    <location>
        <begin position="112"/>
        <end position="132"/>
    </location>
</feature>
<dbReference type="PANTHER" id="PTHR36832:SF1">
    <property type="entry name" value="SLR1174 PROTEIN"/>
    <property type="match status" value="1"/>
</dbReference>
<reference evidence="2 3" key="1">
    <citation type="submission" date="2016-08" db="EMBL/GenBank/DDBJ databases">
        <authorList>
            <person name="Seilhamer J.J."/>
        </authorList>
    </citation>
    <scope>NUCLEOTIDE SEQUENCE [LARGE SCALE GENOMIC DNA]</scope>
    <source>
        <strain evidence="2 3">IEBC_T61001</strain>
    </source>
</reference>
<dbReference type="PANTHER" id="PTHR36832">
    <property type="entry name" value="SLR1174 PROTEIN-RELATED"/>
    <property type="match status" value="1"/>
</dbReference>
<organism evidence="2 3">
    <name type="scientific">Bacillus thuringiensis</name>
    <dbReference type="NCBI Taxonomy" id="1428"/>
    <lineage>
        <taxon>Bacteria</taxon>
        <taxon>Bacillati</taxon>
        <taxon>Bacillota</taxon>
        <taxon>Bacilli</taxon>
        <taxon>Bacillales</taxon>
        <taxon>Bacillaceae</taxon>
        <taxon>Bacillus</taxon>
        <taxon>Bacillus cereus group</taxon>
    </lineage>
</organism>
<name>A0A1C4E432_BACTU</name>
<feature type="transmembrane region" description="Helical" evidence="1">
    <location>
        <begin position="21"/>
        <end position="41"/>
    </location>
</feature>
<dbReference type="RefSeq" id="WP_087984358.1">
    <property type="nucleotide sequence ID" value="NZ_FMBI01000030.1"/>
</dbReference>
<evidence type="ECO:0000313" key="3">
    <source>
        <dbReference type="Proteomes" id="UP000195991"/>
    </source>
</evidence>
<feature type="transmembrane region" description="Helical" evidence="1">
    <location>
        <begin position="174"/>
        <end position="196"/>
    </location>
</feature>
<keyword evidence="1" id="KW-0812">Transmembrane</keyword>
<keyword evidence="1" id="KW-0472">Membrane</keyword>
<dbReference type="EMBL" id="FMBI01000030">
    <property type="protein sequence ID" value="SCC38281.1"/>
    <property type="molecule type" value="Genomic_DNA"/>
</dbReference>
<feature type="transmembrane region" description="Helical" evidence="1">
    <location>
        <begin position="232"/>
        <end position="250"/>
    </location>
</feature>